<reference evidence="1 2" key="1">
    <citation type="journal article" date="2009" name="Nature">
        <title>The Sorghum bicolor genome and the diversification of grasses.</title>
        <authorList>
            <person name="Paterson A.H."/>
            <person name="Bowers J.E."/>
            <person name="Bruggmann R."/>
            <person name="Dubchak I."/>
            <person name="Grimwood J."/>
            <person name="Gundlach H."/>
            <person name="Haberer G."/>
            <person name="Hellsten U."/>
            <person name="Mitros T."/>
            <person name="Poliakov A."/>
            <person name="Schmutz J."/>
            <person name="Spannagl M."/>
            <person name="Tang H."/>
            <person name="Wang X."/>
            <person name="Wicker T."/>
            <person name="Bharti A.K."/>
            <person name="Chapman J."/>
            <person name="Feltus F.A."/>
            <person name="Gowik U."/>
            <person name="Grigoriev I.V."/>
            <person name="Lyons E."/>
            <person name="Maher C.A."/>
            <person name="Martis M."/>
            <person name="Narechania A."/>
            <person name="Otillar R.P."/>
            <person name="Penning B.W."/>
            <person name="Salamov A.A."/>
            <person name="Wang Y."/>
            <person name="Zhang L."/>
            <person name="Carpita N.C."/>
            <person name="Freeling M."/>
            <person name="Gingle A.R."/>
            <person name="Hash C.T."/>
            <person name="Keller B."/>
            <person name="Klein P."/>
            <person name="Kresovich S."/>
            <person name="McCann M.C."/>
            <person name="Ming R."/>
            <person name="Peterson D.G."/>
            <person name="Mehboob-ur-Rahman"/>
            <person name="Ware D."/>
            <person name="Westhoff P."/>
            <person name="Mayer K.F."/>
            <person name="Messing J."/>
            <person name="Rokhsar D.S."/>
        </authorList>
    </citation>
    <scope>NUCLEOTIDE SEQUENCE [LARGE SCALE GENOMIC DNA]</scope>
    <source>
        <strain evidence="2">cv. BTx623</strain>
    </source>
</reference>
<sequence>MWQPKEKWFDLTRGSMLVLYRSSAVFIVDLHSKTMEKVMDCFLPLFADQMKRTAVPYEMDLVDFFMLKLDGLSSTRSSG</sequence>
<name>A0A1Z5RN20_SORBI</name>
<dbReference type="eggNOG" id="KOG1744">
    <property type="taxonomic scope" value="Eukaryota"/>
</dbReference>
<gene>
    <name evidence="1" type="ORF">SORBI_3004G178901</name>
</gene>
<organism evidence="1 2">
    <name type="scientific">Sorghum bicolor</name>
    <name type="common">Sorghum</name>
    <name type="synonym">Sorghum vulgare</name>
    <dbReference type="NCBI Taxonomy" id="4558"/>
    <lineage>
        <taxon>Eukaryota</taxon>
        <taxon>Viridiplantae</taxon>
        <taxon>Streptophyta</taxon>
        <taxon>Embryophyta</taxon>
        <taxon>Tracheophyta</taxon>
        <taxon>Spermatophyta</taxon>
        <taxon>Magnoliopsida</taxon>
        <taxon>Liliopsida</taxon>
        <taxon>Poales</taxon>
        <taxon>Poaceae</taxon>
        <taxon>PACMAD clade</taxon>
        <taxon>Panicoideae</taxon>
        <taxon>Andropogonodae</taxon>
        <taxon>Andropogoneae</taxon>
        <taxon>Sorghinae</taxon>
        <taxon>Sorghum</taxon>
    </lineage>
</organism>
<dbReference type="STRING" id="4558.A0A1Z5RN20"/>
<proteinExistence type="predicted"/>
<protein>
    <submittedName>
        <fullName evidence="1">Uncharacterized protein</fullName>
    </submittedName>
</protein>
<dbReference type="Gramene" id="OQU85123">
    <property type="protein sequence ID" value="OQU85123"/>
    <property type="gene ID" value="SORBI_3004G178901"/>
</dbReference>
<dbReference type="InParanoid" id="A0A1Z5RN20"/>
<evidence type="ECO:0000313" key="1">
    <source>
        <dbReference type="EMBL" id="OQU85123.1"/>
    </source>
</evidence>
<evidence type="ECO:0000313" key="2">
    <source>
        <dbReference type="Proteomes" id="UP000000768"/>
    </source>
</evidence>
<dbReference type="Proteomes" id="UP000000768">
    <property type="component" value="Chromosome 4"/>
</dbReference>
<dbReference type="AlphaFoldDB" id="A0A1Z5RN20"/>
<reference evidence="2" key="2">
    <citation type="journal article" date="2018" name="Plant J.">
        <title>The Sorghum bicolor reference genome: improved assembly, gene annotations, a transcriptome atlas, and signatures of genome organization.</title>
        <authorList>
            <person name="McCormick R.F."/>
            <person name="Truong S.K."/>
            <person name="Sreedasyam A."/>
            <person name="Jenkins J."/>
            <person name="Shu S."/>
            <person name="Sims D."/>
            <person name="Kennedy M."/>
            <person name="Amirebrahimi M."/>
            <person name="Weers B.D."/>
            <person name="McKinley B."/>
            <person name="Mattison A."/>
            <person name="Morishige D.T."/>
            <person name="Grimwood J."/>
            <person name="Schmutz J."/>
            <person name="Mullet J.E."/>
        </authorList>
    </citation>
    <scope>NUCLEOTIDE SEQUENCE [LARGE SCALE GENOMIC DNA]</scope>
    <source>
        <strain evidence="2">cv. BTx623</strain>
    </source>
</reference>
<accession>A0A1Z5RN20</accession>
<dbReference type="EMBL" id="CM000763">
    <property type="protein sequence ID" value="OQU85123.1"/>
    <property type="molecule type" value="Genomic_DNA"/>
</dbReference>
<keyword evidence="2" id="KW-1185">Reference proteome</keyword>